<dbReference type="OrthoDB" id="9868887at2"/>
<dbReference type="AlphaFoldDB" id="A0A562LG21"/>
<protein>
    <submittedName>
        <fullName evidence="1">Uncharacterized protein</fullName>
    </submittedName>
</protein>
<proteinExistence type="predicted"/>
<reference evidence="1 2" key="1">
    <citation type="journal article" date="2015" name="Stand. Genomic Sci.">
        <title>Genomic Encyclopedia of Bacterial and Archaeal Type Strains, Phase III: the genomes of soil and plant-associated and newly described type strains.</title>
        <authorList>
            <person name="Whitman W.B."/>
            <person name="Woyke T."/>
            <person name="Klenk H.P."/>
            <person name="Zhou Y."/>
            <person name="Lilburn T.G."/>
            <person name="Beck B.J."/>
            <person name="De Vos P."/>
            <person name="Vandamme P."/>
            <person name="Eisen J.A."/>
            <person name="Garrity G."/>
            <person name="Hugenholtz P."/>
            <person name="Kyrpides N.C."/>
        </authorList>
    </citation>
    <scope>NUCLEOTIDE SEQUENCE [LARGE SCALE GENOMIC DNA]</scope>
    <source>
        <strain evidence="1 2">CGMCC 1.10947</strain>
    </source>
</reference>
<gene>
    <name evidence="1" type="ORF">IQ17_02777</name>
</gene>
<dbReference type="RefSeq" id="WP_145631845.1">
    <property type="nucleotide sequence ID" value="NZ_CP088014.1"/>
</dbReference>
<dbReference type="EMBL" id="VLKL01000006">
    <property type="protein sequence ID" value="TWI06562.1"/>
    <property type="molecule type" value="Genomic_DNA"/>
</dbReference>
<evidence type="ECO:0000313" key="2">
    <source>
        <dbReference type="Proteomes" id="UP000317176"/>
    </source>
</evidence>
<name>A0A562LG21_9BRAD</name>
<organism evidence="1 2">
    <name type="scientific">Bradyrhizobium daqingense</name>
    <dbReference type="NCBI Taxonomy" id="993502"/>
    <lineage>
        <taxon>Bacteria</taxon>
        <taxon>Pseudomonadati</taxon>
        <taxon>Pseudomonadota</taxon>
        <taxon>Alphaproteobacteria</taxon>
        <taxon>Hyphomicrobiales</taxon>
        <taxon>Nitrobacteraceae</taxon>
        <taxon>Bradyrhizobium</taxon>
    </lineage>
</organism>
<sequence length="69" mass="8047">MTETIAKKVIYACTKCGEAYVALQSRAFVKQAKSFRCRLCDDVVLRWIGDYDFSDWERALTRQHMNAHT</sequence>
<accession>A0A562LG21</accession>
<comment type="caution">
    <text evidence="1">The sequence shown here is derived from an EMBL/GenBank/DDBJ whole genome shotgun (WGS) entry which is preliminary data.</text>
</comment>
<evidence type="ECO:0000313" key="1">
    <source>
        <dbReference type="EMBL" id="TWI06562.1"/>
    </source>
</evidence>
<keyword evidence="2" id="KW-1185">Reference proteome</keyword>
<dbReference type="Proteomes" id="UP000317176">
    <property type="component" value="Unassembled WGS sequence"/>
</dbReference>